<feature type="signal peptide" evidence="2">
    <location>
        <begin position="1"/>
        <end position="25"/>
    </location>
</feature>
<organism evidence="3 4">
    <name type="scientific">Lymnaea stagnalis</name>
    <name type="common">Great pond snail</name>
    <name type="synonym">Helix stagnalis</name>
    <dbReference type="NCBI Taxonomy" id="6523"/>
    <lineage>
        <taxon>Eukaryota</taxon>
        <taxon>Metazoa</taxon>
        <taxon>Spiralia</taxon>
        <taxon>Lophotrochozoa</taxon>
        <taxon>Mollusca</taxon>
        <taxon>Gastropoda</taxon>
        <taxon>Heterobranchia</taxon>
        <taxon>Euthyneura</taxon>
        <taxon>Panpulmonata</taxon>
        <taxon>Hygrophila</taxon>
        <taxon>Lymnaeoidea</taxon>
        <taxon>Lymnaeidae</taxon>
        <taxon>Lymnaea</taxon>
    </lineage>
</organism>
<keyword evidence="2" id="KW-0732">Signal</keyword>
<comment type="caution">
    <text evidence="3">The sequence shown here is derived from an EMBL/GenBank/DDBJ whole genome shotgun (WGS) entry which is preliminary data.</text>
</comment>
<feature type="region of interest" description="Disordered" evidence="1">
    <location>
        <begin position="107"/>
        <end position="130"/>
    </location>
</feature>
<evidence type="ECO:0008006" key="5">
    <source>
        <dbReference type="Google" id="ProtNLM"/>
    </source>
</evidence>
<feature type="compositionally biased region" description="Basic residues" evidence="1">
    <location>
        <begin position="115"/>
        <end position="124"/>
    </location>
</feature>
<protein>
    <recommendedName>
        <fullName evidence="5">Sushi domain-containing protein</fullName>
    </recommendedName>
</protein>
<proteinExistence type="predicted"/>
<feature type="chain" id="PRO_5043920663" description="Sushi domain-containing protein" evidence="2">
    <location>
        <begin position="26"/>
        <end position="130"/>
    </location>
</feature>
<evidence type="ECO:0000256" key="2">
    <source>
        <dbReference type="SAM" id="SignalP"/>
    </source>
</evidence>
<evidence type="ECO:0000256" key="1">
    <source>
        <dbReference type="SAM" id="MobiDB-lite"/>
    </source>
</evidence>
<accession>A0AAV2IMI4</accession>
<evidence type="ECO:0000313" key="3">
    <source>
        <dbReference type="EMBL" id="CAL1546429.1"/>
    </source>
</evidence>
<evidence type="ECO:0000313" key="4">
    <source>
        <dbReference type="Proteomes" id="UP001497497"/>
    </source>
</evidence>
<gene>
    <name evidence="3" type="ORF">GSLYS_00019806001</name>
</gene>
<keyword evidence="4" id="KW-1185">Reference proteome</keyword>
<dbReference type="Proteomes" id="UP001497497">
    <property type="component" value="Unassembled WGS sequence"/>
</dbReference>
<dbReference type="EMBL" id="CAXITT010000808">
    <property type="protein sequence ID" value="CAL1546429.1"/>
    <property type="molecule type" value="Genomic_DNA"/>
</dbReference>
<sequence length="130" mass="14557">MDRTPTVILWLYMTTAISLLHVSTGQRGPTNSQIQTASDGDDMSRFQNFTPRPVPPEEVNCHLELQQTVVLGGRCVPLGRGRITWSCQSGIYIHPNSRQCLDLAMQTTTTTTTTRRTRSTRRRPLSAQSP</sequence>
<reference evidence="3 4" key="1">
    <citation type="submission" date="2024-04" db="EMBL/GenBank/DDBJ databases">
        <authorList>
            <consortium name="Genoscope - CEA"/>
            <person name="William W."/>
        </authorList>
    </citation>
    <scope>NUCLEOTIDE SEQUENCE [LARGE SCALE GENOMIC DNA]</scope>
</reference>
<dbReference type="AlphaFoldDB" id="A0AAV2IMI4"/>
<name>A0AAV2IMI4_LYMST</name>